<gene>
    <name evidence="1" type="ORF">K4L44_02710</name>
</gene>
<evidence type="ECO:0000313" key="1">
    <source>
        <dbReference type="EMBL" id="QZE14789.1"/>
    </source>
</evidence>
<keyword evidence="2" id="KW-1185">Reference proteome</keyword>
<evidence type="ECO:0000313" key="2">
    <source>
        <dbReference type="Proteomes" id="UP000826212"/>
    </source>
</evidence>
<dbReference type="EMBL" id="CP081303">
    <property type="protein sequence ID" value="QZE14789.1"/>
    <property type="molecule type" value="Genomic_DNA"/>
</dbReference>
<proteinExistence type="predicted"/>
<dbReference type="Proteomes" id="UP000826212">
    <property type="component" value="Chromosome"/>
</dbReference>
<protein>
    <submittedName>
        <fullName evidence="1">Nitrous oxide-stimulated promoter family protein</fullName>
    </submittedName>
</protein>
<accession>A0AC61NGL8</accession>
<reference evidence="1" key="1">
    <citation type="submission" date="2021-08" db="EMBL/GenBank/DDBJ databases">
        <title>Novel anaerobic bacterium isolated from sea squirt in East Sea, Republic of Korea.</title>
        <authorList>
            <person name="Nguyen T.H."/>
            <person name="Li Z."/>
            <person name="Lee Y.-J."/>
            <person name="Ko J."/>
            <person name="Kim S.-G."/>
        </authorList>
    </citation>
    <scope>NUCLEOTIDE SEQUENCE</scope>
    <source>
        <strain evidence="1">KCTC 25031</strain>
    </source>
</reference>
<name>A0AC61NGL8_9BACT</name>
<organism evidence="1 2">
    <name type="scientific">Halosquirtibacter laminarini</name>
    <dbReference type="NCBI Taxonomy" id="3374600"/>
    <lineage>
        <taxon>Bacteria</taxon>
        <taxon>Pseudomonadati</taxon>
        <taxon>Bacteroidota</taxon>
        <taxon>Bacteroidia</taxon>
        <taxon>Marinilabiliales</taxon>
        <taxon>Prolixibacteraceae</taxon>
        <taxon>Halosquirtibacter</taxon>
    </lineage>
</organism>
<sequence>MKENCINQRDKEMMAKMIQIYCKHHHQPREKGKCDECESLKDYAMKRLENCPFGEEKPICKRCTIHCYSKDRREEIKKVMRFSGPRMLFYEPLFLVEHILRVFR</sequence>